<dbReference type="PANTHER" id="PTHR33799:SF1">
    <property type="entry name" value="PTS SYSTEM MANNOSE-SPECIFIC EIIAB COMPONENT-RELATED"/>
    <property type="match status" value="1"/>
</dbReference>
<dbReference type="PANTHER" id="PTHR33799">
    <property type="entry name" value="PTS PERMEASE-RELATED-RELATED"/>
    <property type="match status" value="1"/>
</dbReference>
<sequence>MNILLVSHGKLCEGVLDAYKMLFADAPNVSALSLTNDGVEDFRVRLDERLAALDGQGPILVMADLLGGTPYNEVYARLLEDPSRLRLVCGLNLPMLIEAGVMASAADDIDAVVQTAVSAGASGVCGAELPQEDGPEEEEDLF</sequence>
<dbReference type="InterPro" id="IPR051471">
    <property type="entry name" value="Bacterial_PTS_sugar_comp"/>
</dbReference>
<dbReference type="EMBL" id="SRYE01000001">
    <property type="protein sequence ID" value="TGY62996.1"/>
    <property type="molecule type" value="Genomic_DNA"/>
</dbReference>
<feature type="domain" description="PTS EIIA type-4" evidence="8">
    <location>
        <begin position="1"/>
        <end position="124"/>
    </location>
</feature>
<keyword evidence="2" id="KW-0813">Transport</keyword>
<dbReference type="RefSeq" id="WP_136011622.1">
    <property type="nucleotide sequence ID" value="NZ_SRYE01000001.1"/>
</dbReference>
<evidence type="ECO:0000256" key="5">
    <source>
        <dbReference type="ARBA" id="ARBA00022679"/>
    </source>
</evidence>
<protein>
    <submittedName>
        <fullName evidence="9">PTS sugar transporter subunit IIA</fullName>
    </submittedName>
</protein>
<comment type="caution">
    <text evidence="9">The sequence shown here is derived from an EMBL/GenBank/DDBJ whole genome shotgun (WGS) entry which is preliminary data.</text>
</comment>
<keyword evidence="6" id="KW-0598">Phosphotransferase system</keyword>
<dbReference type="GO" id="GO:0009401">
    <property type="term" value="P:phosphoenolpyruvate-dependent sugar phosphotransferase system"/>
    <property type="evidence" value="ECO:0007669"/>
    <property type="project" value="UniProtKB-KW"/>
</dbReference>
<keyword evidence="4 9" id="KW-0762">Sugar transport</keyword>
<evidence type="ECO:0000313" key="10">
    <source>
        <dbReference type="Proteomes" id="UP000310263"/>
    </source>
</evidence>
<evidence type="ECO:0000256" key="7">
    <source>
        <dbReference type="ARBA" id="ARBA00022777"/>
    </source>
</evidence>
<evidence type="ECO:0000256" key="2">
    <source>
        <dbReference type="ARBA" id="ARBA00022448"/>
    </source>
</evidence>
<gene>
    <name evidence="9" type="ORF">E5334_00280</name>
</gene>
<keyword evidence="5" id="KW-0808">Transferase</keyword>
<keyword evidence="7" id="KW-0418">Kinase</keyword>
<name>A0A4S2F234_9ACTN</name>
<evidence type="ECO:0000256" key="4">
    <source>
        <dbReference type="ARBA" id="ARBA00022597"/>
    </source>
</evidence>
<keyword evidence="3" id="KW-0963">Cytoplasm</keyword>
<evidence type="ECO:0000259" key="8">
    <source>
        <dbReference type="PROSITE" id="PS51096"/>
    </source>
</evidence>
<comment type="subcellular location">
    <subcellularLocation>
        <location evidence="1">Cytoplasm</location>
    </subcellularLocation>
</comment>
<dbReference type="Proteomes" id="UP000310263">
    <property type="component" value="Unassembled WGS sequence"/>
</dbReference>
<evidence type="ECO:0000256" key="6">
    <source>
        <dbReference type="ARBA" id="ARBA00022683"/>
    </source>
</evidence>
<dbReference type="SUPFAM" id="SSF53062">
    <property type="entry name" value="PTS system fructose IIA component-like"/>
    <property type="match status" value="1"/>
</dbReference>
<reference evidence="9 10" key="1">
    <citation type="submission" date="2019-04" db="EMBL/GenBank/DDBJ databases">
        <title>Microbes associate with the intestines of laboratory mice.</title>
        <authorList>
            <person name="Navarre W."/>
            <person name="Wong E."/>
            <person name="Huang K."/>
            <person name="Tropini C."/>
            <person name="Ng K."/>
            <person name="Yu B."/>
        </authorList>
    </citation>
    <scope>NUCLEOTIDE SEQUENCE [LARGE SCALE GENOMIC DNA]</scope>
    <source>
        <strain evidence="9 10">NM07_P-09</strain>
    </source>
</reference>
<evidence type="ECO:0000256" key="3">
    <source>
        <dbReference type="ARBA" id="ARBA00022490"/>
    </source>
</evidence>
<dbReference type="Gene3D" id="3.40.50.510">
    <property type="entry name" value="Phosphotransferase system, mannose-type IIA component"/>
    <property type="match status" value="1"/>
</dbReference>
<dbReference type="Pfam" id="PF03610">
    <property type="entry name" value="EIIA-man"/>
    <property type="match status" value="1"/>
</dbReference>
<proteinExistence type="predicted"/>
<keyword evidence="10" id="KW-1185">Reference proteome</keyword>
<dbReference type="PROSITE" id="PS51096">
    <property type="entry name" value="PTS_EIIA_TYPE_4"/>
    <property type="match status" value="1"/>
</dbReference>
<organism evidence="9 10">
    <name type="scientific">Muricaecibacterium torontonense</name>
    <dbReference type="NCBI Taxonomy" id="3032871"/>
    <lineage>
        <taxon>Bacteria</taxon>
        <taxon>Bacillati</taxon>
        <taxon>Actinomycetota</taxon>
        <taxon>Coriobacteriia</taxon>
        <taxon>Coriobacteriales</taxon>
        <taxon>Atopobiaceae</taxon>
        <taxon>Muricaecibacterium</taxon>
    </lineage>
</organism>
<evidence type="ECO:0000313" key="9">
    <source>
        <dbReference type="EMBL" id="TGY62996.1"/>
    </source>
</evidence>
<dbReference type="CDD" id="cd00006">
    <property type="entry name" value="PTS_IIA_man"/>
    <property type="match status" value="1"/>
</dbReference>
<evidence type="ECO:0000256" key="1">
    <source>
        <dbReference type="ARBA" id="ARBA00004496"/>
    </source>
</evidence>
<dbReference type="GO" id="GO:0016301">
    <property type="term" value="F:kinase activity"/>
    <property type="evidence" value="ECO:0007669"/>
    <property type="project" value="UniProtKB-KW"/>
</dbReference>
<dbReference type="InterPro" id="IPR004701">
    <property type="entry name" value="PTS_EIIA_man-typ"/>
</dbReference>
<dbReference type="OrthoDB" id="3192465at2"/>
<dbReference type="GO" id="GO:0016020">
    <property type="term" value="C:membrane"/>
    <property type="evidence" value="ECO:0007669"/>
    <property type="project" value="InterPro"/>
</dbReference>
<dbReference type="InterPro" id="IPR036662">
    <property type="entry name" value="PTS_EIIA_man-typ_sf"/>
</dbReference>
<dbReference type="AlphaFoldDB" id="A0A4S2F234"/>
<dbReference type="GO" id="GO:0005737">
    <property type="term" value="C:cytoplasm"/>
    <property type="evidence" value="ECO:0007669"/>
    <property type="project" value="UniProtKB-SubCell"/>
</dbReference>
<accession>A0A4S2F234</accession>
<dbReference type="InterPro" id="IPR033887">
    <property type="entry name" value="PTS_IIA_man"/>
</dbReference>